<feature type="compositionally biased region" description="Basic and acidic residues" evidence="15">
    <location>
        <begin position="970"/>
        <end position="991"/>
    </location>
</feature>
<feature type="region of interest" description="Disordered" evidence="15">
    <location>
        <begin position="1667"/>
        <end position="1723"/>
    </location>
</feature>
<dbReference type="InterPro" id="IPR003593">
    <property type="entry name" value="AAA+_ATPase"/>
</dbReference>
<dbReference type="InterPro" id="IPR003439">
    <property type="entry name" value="ABC_transporter-like_ATP-bd"/>
</dbReference>
<keyword evidence="6 16" id="KW-0812">Transmembrane</keyword>
<reference evidence="19" key="1">
    <citation type="journal article" date="2008" name="Nat. Genet.">
        <title>The Pristionchus pacificus genome provides a unique perspective on nematode lifestyle and parasitism.</title>
        <authorList>
            <person name="Dieterich C."/>
            <person name="Clifton S.W."/>
            <person name="Schuster L.N."/>
            <person name="Chinwalla A."/>
            <person name="Delehaunty K."/>
            <person name="Dinkelacker I."/>
            <person name="Fulton L."/>
            <person name="Fulton R."/>
            <person name="Godfrey J."/>
            <person name="Minx P."/>
            <person name="Mitreva M."/>
            <person name="Roeseler W."/>
            <person name="Tian H."/>
            <person name="Witte H."/>
            <person name="Yang S.P."/>
            <person name="Wilson R.K."/>
            <person name="Sommer R.J."/>
        </authorList>
    </citation>
    <scope>NUCLEOTIDE SEQUENCE [LARGE SCALE GENOMIC DNA]</scope>
    <source>
        <strain evidence="19">PS312</strain>
    </source>
</reference>
<evidence type="ECO:0000256" key="9">
    <source>
        <dbReference type="ARBA" id="ARBA00022840"/>
    </source>
</evidence>
<evidence type="ECO:0000256" key="14">
    <source>
        <dbReference type="ARBA" id="ARBA00034018"/>
    </source>
</evidence>
<feature type="transmembrane region" description="Helical" evidence="16">
    <location>
        <begin position="212"/>
        <end position="235"/>
    </location>
</feature>
<accession>A0A8R1U9E7</accession>
<keyword evidence="7" id="KW-0677">Repeat</keyword>
<comment type="similarity">
    <text evidence="2">Belongs to the ABC transporter superfamily. ABCC family. Conjugate transporter (TC 3.A.1.208) subfamily.</text>
</comment>
<dbReference type="Gene3D" id="1.20.1560.10">
    <property type="entry name" value="ABC transporter type 1, transmembrane domain"/>
    <property type="match status" value="2"/>
</dbReference>
<feature type="compositionally biased region" description="Basic residues" evidence="15">
    <location>
        <begin position="1700"/>
        <end position="1710"/>
    </location>
</feature>
<comment type="catalytic activity">
    <reaction evidence="14">
        <text>ATP + H2O + xenobioticSide 1 = ADP + phosphate + xenobioticSide 2.</text>
        <dbReference type="EC" id="7.6.2.2"/>
    </reaction>
</comment>
<evidence type="ECO:0000256" key="5">
    <source>
        <dbReference type="ARBA" id="ARBA00022475"/>
    </source>
</evidence>
<dbReference type="InterPro" id="IPR017871">
    <property type="entry name" value="ABC_transporter-like_CS"/>
</dbReference>
<keyword evidence="17" id="KW-0732">Signal</keyword>
<dbReference type="FunFam" id="1.20.1560.10:FF:000002">
    <property type="entry name" value="ABC transporter C family member 5"/>
    <property type="match status" value="1"/>
</dbReference>
<evidence type="ECO:0000313" key="19">
    <source>
        <dbReference type="Proteomes" id="UP000005239"/>
    </source>
</evidence>
<evidence type="ECO:0000256" key="16">
    <source>
        <dbReference type="SAM" id="Phobius"/>
    </source>
</evidence>
<dbReference type="CDD" id="cd18598">
    <property type="entry name" value="ABC_6TM_MRP7_D1_like"/>
    <property type="match status" value="1"/>
</dbReference>
<dbReference type="SMART" id="SM00382">
    <property type="entry name" value="AAA"/>
    <property type="match status" value="2"/>
</dbReference>
<dbReference type="SUPFAM" id="SSF52540">
    <property type="entry name" value="P-loop containing nucleoside triphosphate hydrolases"/>
    <property type="match status" value="2"/>
</dbReference>
<dbReference type="PANTHER" id="PTHR24223:SF330">
    <property type="entry name" value="ATP-BINDING CASSETTE SUB-FAMILY C MEMBER 10"/>
    <property type="match status" value="1"/>
</dbReference>
<accession>A0A2A6CRL0</accession>
<keyword evidence="5" id="KW-1003">Cell membrane</keyword>
<keyword evidence="12 16" id="KW-0472">Membrane</keyword>
<dbReference type="FunFam" id="3.40.50.300:FF:002145">
    <property type="entry name" value="ABC transporter (MsbA subfamily)"/>
    <property type="match status" value="1"/>
</dbReference>
<dbReference type="Gene3D" id="3.40.50.300">
    <property type="entry name" value="P-loop containing nucleotide triphosphate hydrolases"/>
    <property type="match status" value="2"/>
</dbReference>
<evidence type="ECO:0000256" key="6">
    <source>
        <dbReference type="ARBA" id="ARBA00022692"/>
    </source>
</evidence>
<keyword evidence="9" id="KW-0067">ATP-binding</keyword>
<keyword evidence="11 16" id="KW-1133">Transmembrane helix</keyword>
<feature type="transmembrane region" description="Helical" evidence="16">
    <location>
        <begin position="463"/>
        <end position="488"/>
    </location>
</feature>
<feature type="compositionally biased region" description="Basic and acidic residues" evidence="15">
    <location>
        <begin position="1667"/>
        <end position="1691"/>
    </location>
</feature>
<sequence length="1723" mass="194254">MVLLLFLISHFIHLIHAIQRNIDLKDPLLEPTFRSGAPKSTECYSCMSLSYEMRFPILSRTYIQPLVFTHRCSDPGNHNAMPTVRCSSVCATLFEPDIEGGVFLGYKHIRGCIDKILRNGFNETALRTHRFHQNNQCRTLSRSQLFKPARPSDPPSIGEVQLCSCYGDRPMSRPPDSLVEFCGFHPNASTFQWRYLIDEDTSTFLPCWEASVIVLLNLPLFFVAIVTICVVSNGFPRYDRLSIYWIYMSRIGVSVGLFITFLLCSVLSYASDMYILPWPQLIEYGFLIIVWTLYGAVWVGSIMCSSWTHSGWLNLTYFLGSKSFFLIVTQRWMQFGFYDPRTFIILASVILGIFNALTKVAEWRIRRTANAHELLEEEYINLDVNADEGAGLMSKFFFWWTNPLIDKGSKKQLNGIDDVFSLPPSLSVAHIEREIVENSPSFFSDGEHFSLTRALLRTFGLPFVLLAIPRLLSDLFTFAGPILLHLLVTTLEDPEPNGYSWLYAGGMMMTTFAAAMTSTHFNYQVQKMSLRVRAASVTSIMDKLMRVPLSQLGVHSTGQIINFVSSDVDRIVNFCNSFHAFWSLPVQLTIALYLLYREVGLAFVAGLIAAIVLIPINKKITSMIGSRSEKMMHAKDQRVKLITETMSGMRAVKMSAWEEFFEKRIGELRKEELVHLKARKYLDALCVYLWASTPLIVFTALALVNILIMPLNAFPWVLNGLVEALVSLKRLSKFFALPNMDYSHLYTLSQNPDQYLEVEDASFSWKLIEDVKTISGVSFVGYKGSIVGVGGPVGSGKSTILLGLLGEATVDATKMGIRQEILDEGIAYVGQECWLSRGTIRENIVCGLSFDVEKYNEVVNAACLTRDIKLMPGGDSYEISENGATLSGGQRVRVMLARALYQDNQVYLLDDPFASLDRTVVDHIWKEAVMGMLKSRGKLIVVSTHDSRLLGKTDHLIMLNGEGRVASSGRPEDVMKEMKEDEESLNQREEKSEGEEETHEYVVAMEEEKMEGAVKRSVYKSYMEATGRFLVFSIITAIIGMQIFKNTADWWLTKWTEGQENGTEVRSVKGLLTGPRQSNLLGDEELNRSVHFLTVYTAIAGANTILTLMRAFLFAKGGIVSAKTLHENLLHKLLSAPLSWWDRTPTGRVINRLCSDVYTVDDNLPFQMNIFLASLVNLIGALIISLIGLPTLVPLVLILFIIYFFIQRKYRMTTVELKRLSSLSLSPLYSVLNDAVSGLAPIRAHRFVERFAQLVRVRLTGVLRTNFSSLAASQWLTIRLSIIAVVVVSYISFAAVIQHRLHFVDSGMVGLAVTYALSLTSLLNGLLGSFIETEKEMVSVERMQEYIEKLPEEDEEGEIEIPSEVEGRIEMQFVSVRYEKNLPLALNSVNLKIEAGQKVAIIGRTGSGKSTIFQTLLRACDIDSGNVFIDGMDISKMPLKSLRRLFGVVPQHPFLFSGTLTENLTVNTTRSDRNAMAHLMRVAQLESLLQRIGGLDGEIEEGGKNLSAGEKQIVSLCRLLLTKPKIVLVDEATAHMDDLTRDKIFSLLNTCLPLCTLLSIVHRPHSLKAYDVVIRMDGGKIVHYGVPSESDLMSTEDVPMLVDEEKKDDVRGMNKSGRWWKETRTAKTSAIKKGKPLKTSWQKKVDEKAKKDNVKKLQQQIRDTIATEKAEKVERRKEQEKRRLENERKSEVVQIITKTQKLKKTKKKDLRRIEKRDTNPAPV</sequence>
<feature type="transmembrane region" description="Helical" evidence="16">
    <location>
        <begin position="1025"/>
        <end position="1044"/>
    </location>
</feature>
<reference evidence="18" key="2">
    <citation type="submission" date="2022-06" db="UniProtKB">
        <authorList>
            <consortium name="EnsemblMetazoa"/>
        </authorList>
    </citation>
    <scope>IDENTIFICATION</scope>
    <source>
        <strain evidence="18">PS312</strain>
    </source>
</reference>
<dbReference type="GO" id="GO:0055085">
    <property type="term" value="P:transmembrane transport"/>
    <property type="evidence" value="ECO:0000318"/>
    <property type="project" value="GO_Central"/>
</dbReference>
<dbReference type="GO" id="GO:0005524">
    <property type="term" value="F:ATP binding"/>
    <property type="evidence" value="ECO:0007669"/>
    <property type="project" value="UniProtKB-KW"/>
</dbReference>
<feature type="transmembrane region" description="Helical" evidence="16">
    <location>
        <begin position="571"/>
        <end position="593"/>
    </location>
</feature>
<dbReference type="PROSITE" id="PS00211">
    <property type="entry name" value="ABC_TRANSPORTER_1"/>
    <property type="match status" value="1"/>
</dbReference>
<gene>
    <name evidence="18" type="primary">WBGene00103548</name>
</gene>
<feature type="chain" id="PRO_5043366122" description="ABC-type xenobiotic transporter" evidence="17">
    <location>
        <begin position="18"/>
        <end position="1723"/>
    </location>
</feature>
<evidence type="ECO:0000313" key="18">
    <source>
        <dbReference type="EnsemblMetazoa" id="PPA13994.1"/>
    </source>
</evidence>
<feature type="transmembrane region" description="Helical" evidence="16">
    <location>
        <begin position="311"/>
        <end position="328"/>
    </location>
</feature>
<feature type="transmembrane region" description="Helical" evidence="16">
    <location>
        <begin position="1276"/>
        <end position="1297"/>
    </location>
</feature>
<feature type="region of interest" description="Disordered" evidence="15">
    <location>
        <begin position="965"/>
        <end position="999"/>
    </location>
</feature>
<feature type="transmembrane region" description="Helical" evidence="16">
    <location>
        <begin position="340"/>
        <end position="357"/>
    </location>
</feature>
<dbReference type="InterPro" id="IPR036640">
    <property type="entry name" value="ABC1_TM_sf"/>
</dbReference>
<evidence type="ECO:0000256" key="3">
    <source>
        <dbReference type="ARBA" id="ARBA00012191"/>
    </source>
</evidence>
<dbReference type="PANTHER" id="PTHR24223">
    <property type="entry name" value="ATP-BINDING CASSETTE SUB-FAMILY C"/>
    <property type="match status" value="1"/>
</dbReference>
<dbReference type="GO" id="GO:0016887">
    <property type="term" value="F:ATP hydrolysis activity"/>
    <property type="evidence" value="ECO:0007669"/>
    <property type="project" value="InterPro"/>
</dbReference>
<dbReference type="InterPro" id="IPR027417">
    <property type="entry name" value="P-loop_NTPase"/>
</dbReference>
<evidence type="ECO:0000256" key="17">
    <source>
        <dbReference type="SAM" id="SignalP"/>
    </source>
</evidence>
<dbReference type="EC" id="7.6.2.2" evidence="3"/>
<dbReference type="GO" id="GO:0005886">
    <property type="term" value="C:plasma membrane"/>
    <property type="evidence" value="ECO:0000318"/>
    <property type="project" value="GO_Central"/>
</dbReference>
<dbReference type="FunFam" id="1.20.1560.10:FF:000037">
    <property type="entry name" value="ATP-binding cassette subfamily C member 10"/>
    <property type="match status" value="1"/>
</dbReference>
<dbReference type="SUPFAM" id="SSF90123">
    <property type="entry name" value="ABC transporter transmembrane region"/>
    <property type="match status" value="2"/>
</dbReference>
<evidence type="ECO:0000256" key="7">
    <source>
        <dbReference type="ARBA" id="ARBA00022737"/>
    </source>
</evidence>
<feature type="transmembrane region" description="Helical" evidence="16">
    <location>
        <begin position="281"/>
        <end position="299"/>
    </location>
</feature>
<organism evidence="18 19">
    <name type="scientific">Pristionchus pacificus</name>
    <name type="common">Parasitic nematode worm</name>
    <dbReference type="NCBI Taxonomy" id="54126"/>
    <lineage>
        <taxon>Eukaryota</taxon>
        <taxon>Metazoa</taxon>
        <taxon>Ecdysozoa</taxon>
        <taxon>Nematoda</taxon>
        <taxon>Chromadorea</taxon>
        <taxon>Rhabditida</taxon>
        <taxon>Rhabditina</taxon>
        <taxon>Diplogasteromorpha</taxon>
        <taxon>Diplogasteroidea</taxon>
        <taxon>Neodiplogasteridae</taxon>
        <taxon>Pristionchus</taxon>
    </lineage>
</organism>
<evidence type="ECO:0000256" key="2">
    <source>
        <dbReference type="ARBA" id="ARBA00009726"/>
    </source>
</evidence>
<name>A0A2A6CRL0_PRIPA</name>
<feature type="compositionally biased region" description="Basic and acidic residues" evidence="15">
    <location>
        <begin position="1711"/>
        <end position="1723"/>
    </location>
</feature>
<evidence type="ECO:0000256" key="11">
    <source>
        <dbReference type="ARBA" id="ARBA00022989"/>
    </source>
</evidence>
<evidence type="ECO:0000256" key="4">
    <source>
        <dbReference type="ARBA" id="ARBA00022448"/>
    </source>
</evidence>
<comment type="subcellular location">
    <subcellularLocation>
        <location evidence="1">Cell membrane</location>
        <topology evidence="1">Multi-pass membrane protein</topology>
    </subcellularLocation>
</comment>
<feature type="transmembrane region" description="Helical" evidence="16">
    <location>
        <begin position="685"/>
        <end position="708"/>
    </location>
</feature>
<dbReference type="InterPro" id="IPR010558">
    <property type="entry name" value="Ly-6-related"/>
</dbReference>
<feature type="transmembrane region" description="Helical" evidence="16">
    <location>
        <begin position="500"/>
        <end position="523"/>
    </location>
</feature>
<dbReference type="Pfam" id="PF00005">
    <property type="entry name" value="ABC_tran"/>
    <property type="match status" value="2"/>
</dbReference>
<keyword evidence="4" id="KW-0813">Transport</keyword>
<evidence type="ECO:0000256" key="12">
    <source>
        <dbReference type="ARBA" id="ARBA00023136"/>
    </source>
</evidence>
<dbReference type="InterPro" id="IPR050173">
    <property type="entry name" value="ABC_transporter_C-like"/>
</dbReference>
<keyword evidence="13" id="KW-0325">Glycoprotein</keyword>
<protein>
    <recommendedName>
        <fullName evidence="3">ABC-type xenobiotic transporter</fullName>
        <ecNumber evidence="3">7.6.2.2</ecNumber>
    </recommendedName>
</protein>
<feature type="transmembrane region" description="Helical" evidence="16">
    <location>
        <begin position="247"/>
        <end position="269"/>
    </location>
</feature>
<dbReference type="InterPro" id="IPR011527">
    <property type="entry name" value="ABC1_TM_dom"/>
</dbReference>
<dbReference type="GO" id="GO:0008559">
    <property type="term" value="F:ABC-type xenobiotic transporter activity"/>
    <property type="evidence" value="ECO:0000318"/>
    <property type="project" value="GO_Central"/>
</dbReference>
<proteinExistence type="inferred from homology"/>
<dbReference type="Pfam" id="PF06579">
    <property type="entry name" value="Ly-6_related"/>
    <property type="match status" value="1"/>
</dbReference>
<feature type="transmembrane region" description="Helical" evidence="16">
    <location>
        <begin position="599"/>
        <end position="617"/>
    </location>
</feature>
<dbReference type="Pfam" id="PF00664">
    <property type="entry name" value="ABC_membrane"/>
    <property type="match status" value="2"/>
</dbReference>
<dbReference type="GO" id="GO:0015711">
    <property type="term" value="P:organic anion transport"/>
    <property type="evidence" value="ECO:0000318"/>
    <property type="project" value="GO_Central"/>
</dbReference>
<keyword evidence="8" id="KW-0547">Nucleotide-binding</keyword>
<dbReference type="PROSITE" id="PS50929">
    <property type="entry name" value="ABC_TM1F"/>
    <property type="match status" value="2"/>
</dbReference>
<feature type="signal peptide" evidence="17">
    <location>
        <begin position="1"/>
        <end position="17"/>
    </location>
</feature>
<evidence type="ECO:0000256" key="13">
    <source>
        <dbReference type="ARBA" id="ARBA00023180"/>
    </source>
</evidence>
<evidence type="ECO:0000256" key="15">
    <source>
        <dbReference type="SAM" id="MobiDB-lite"/>
    </source>
</evidence>
<dbReference type="CDD" id="cd18605">
    <property type="entry name" value="ABC_6TM_MRP7_D2_like"/>
    <property type="match status" value="1"/>
</dbReference>
<evidence type="ECO:0000256" key="8">
    <source>
        <dbReference type="ARBA" id="ARBA00022741"/>
    </source>
</evidence>
<evidence type="ECO:0000256" key="10">
    <source>
        <dbReference type="ARBA" id="ARBA00022967"/>
    </source>
</evidence>
<feature type="transmembrane region" description="Helical" evidence="16">
    <location>
        <begin position="1175"/>
        <end position="1206"/>
    </location>
</feature>
<dbReference type="PROSITE" id="PS50893">
    <property type="entry name" value="ABC_TRANSPORTER_2"/>
    <property type="match status" value="2"/>
</dbReference>
<feature type="transmembrane region" description="Helical" evidence="16">
    <location>
        <begin position="1309"/>
        <end position="1331"/>
    </location>
</feature>
<dbReference type="Proteomes" id="UP000005239">
    <property type="component" value="Unassembled WGS sequence"/>
</dbReference>
<keyword evidence="10" id="KW-1278">Translocase</keyword>
<evidence type="ECO:0000256" key="1">
    <source>
        <dbReference type="ARBA" id="ARBA00004651"/>
    </source>
</evidence>
<keyword evidence="19" id="KW-1185">Reference proteome</keyword>
<dbReference type="EnsemblMetazoa" id="PPA13994.1">
    <property type="protein sequence ID" value="PPA13994.1"/>
    <property type="gene ID" value="WBGene00103548"/>
</dbReference>
<feature type="transmembrane region" description="Helical" evidence="16">
    <location>
        <begin position="1090"/>
        <end position="1113"/>
    </location>
</feature>